<dbReference type="PANTHER" id="PTHR32309:SF31">
    <property type="entry name" value="CAPSULAR EXOPOLYSACCHARIDE FAMILY"/>
    <property type="match status" value="1"/>
</dbReference>
<dbReference type="EMBL" id="MZGJ01000017">
    <property type="protein sequence ID" value="OQX50831.1"/>
    <property type="molecule type" value="Genomic_DNA"/>
</dbReference>
<comment type="subcellular location">
    <subcellularLocation>
        <location evidence="1">Cell membrane</location>
        <topology evidence="1">Multi-pass membrane protein</topology>
    </subcellularLocation>
</comment>
<evidence type="ECO:0000256" key="6">
    <source>
        <dbReference type="SAM" id="Phobius"/>
    </source>
</evidence>
<protein>
    <recommendedName>
        <fullName evidence="7">Polysaccharide chain length determinant N-terminal domain-containing protein</fullName>
    </recommendedName>
</protein>
<dbReference type="AlphaFoldDB" id="A0A1W9NXD1"/>
<sequence length="201" mass="22292">MELREFLKPFQKNIGLILGVSLFFGAAAYLVSASLPLKYRASATVYVQRVADESKGNYFTYEGYYAQKAAQEYADTVLGFLQSPDIIHRAVQIVYPKLDEARFKKIQKSIRAEKRAPQLVLVTVTLPNGSEAKQLISALAQAAQERAKLLNQSGNEAMQIDLLASEPLLEEIRPHKGLNSVVASGVGFVLACIIVWLKEYL</sequence>
<evidence type="ECO:0000256" key="3">
    <source>
        <dbReference type="ARBA" id="ARBA00022692"/>
    </source>
</evidence>
<evidence type="ECO:0000256" key="4">
    <source>
        <dbReference type="ARBA" id="ARBA00022989"/>
    </source>
</evidence>
<proteinExistence type="predicted"/>
<evidence type="ECO:0000256" key="1">
    <source>
        <dbReference type="ARBA" id="ARBA00004651"/>
    </source>
</evidence>
<evidence type="ECO:0000313" key="8">
    <source>
        <dbReference type="EMBL" id="OQX50831.1"/>
    </source>
</evidence>
<keyword evidence="4 6" id="KW-1133">Transmembrane helix</keyword>
<dbReference type="InterPro" id="IPR003856">
    <property type="entry name" value="LPS_length_determ_N"/>
</dbReference>
<evidence type="ECO:0000259" key="7">
    <source>
        <dbReference type="Pfam" id="PF02706"/>
    </source>
</evidence>
<dbReference type="Pfam" id="PF02706">
    <property type="entry name" value="Wzz"/>
    <property type="match status" value="1"/>
</dbReference>
<dbReference type="GO" id="GO:0005886">
    <property type="term" value="C:plasma membrane"/>
    <property type="evidence" value="ECO:0007669"/>
    <property type="project" value="UniProtKB-SubCell"/>
</dbReference>
<dbReference type="Proteomes" id="UP000192520">
    <property type="component" value="Unassembled WGS sequence"/>
</dbReference>
<feature type="transmembrane region" description="Helical" evidence="6">
    <location>
        <begin position="178"/>
        <end position="197"/>
    </location>
</feature>
<reference evidence="9" key="1">
    <citation type="submission" date="2017-03" db="EMBL/GenBank/DDBJ databases">
        <title>Novel pathways for hydrocarbon cycling and metabolic interdependencies in hydrothermal sediment communities.</title>
        <authorList>
            <person name="Dombrowski N."/>
            <person name="Seitz K."/>
            <person name="Teske A."/>
            <person name="Baker B."/>
        </authorList>
    </citation>
    <scope>NUCLEOTIDE SEQUENCE [LARGE SCALE GENOMIC DNA]</scope>
</reference>
<dbReference type="InterPro" id="IPR050445">
    <property type="entry name" value="Bact_polysacc_biosynth/exp"/>
</dbReference>
<keyword evidence="5 6" id="KW-0472">Membrane</keyword>
<accession>A0A1W9NXD1</accession>
<feature type="transmembrane region" description="Helical" evidence="6">
    <location>
        <begin position="14"/>
        <end position="32"/>
    </location>
</feature>
<evidence type="ECO:0000256" key="2">
    <source>
        <dbReference type="ARBA" id="ARBA00022475"/>
    </source>
</evidence>
<keyword evidence="2" id="KW-1003">Cell membrane</keyword>
<dbReference type="PANTHER" id="PTHR32309">
    <property type="entry name" value="TYROSINE-PROTEIN KINASE"/>
    <property type="match status" value="1"/>
</dbReference>
<organism evidence="8 9">
    <name type="scientific">candidate division CPR3 bacterium 4484_211</name>
    <dbReference type="NCBI Taxonomy" id="1968527"/>
    <lineage>
        <taxon>Bacteria</taxon>
        <taxon>Bacteria division CPR3</taxon>
    </lineage>
</organism>
<evidence type="ECO:0000313" key="9">
    <source>
        <dbReference type="Proteomes" id="UP000192520"/>
    </source>
</evidence>
<evidence type="ECO:0000256" key="5">
    <source>
        <dbReference type="ARBA" id="ARBA00023136"/>
    </source>
</evidence>
<gene>
    <name evidence="8" type="ORF">B5M47_02940</name>
</gene>
<comment type="caution">
    <text evidence="8">The sequence shown here is derived from an EMBL/GenBank/DDBJ whole genome shotgun (WGS) entry which is preliminary data.</text>
</comment>
<keyword evidence="3 6" id="KW-0812">Transmembrane</keyword>
<dbReference type="STRING" id="1968527.B5M47_02940"/>
<name>A0A1W9NXD1_UNCC3</name>
<feature type="domain" description="Polysaccharide chain length determinant N-terminal" evidence="7">
    <location>
        <begin position="2"/>
        <end position="91"/>
    </location>
</feature>